<keyword evidence="5" id="KW-0443">Lipid metabolism</keyword>
<dbReference type="SMART" id="SM00563">
    <property type="entry name" value="PlsC"/>
    <property type="match status" value="1"/>
</dbReference>
<evidence type="ECO:0000256" key="4">
    <source>
        <dbReference type="ARBA" id="ARBA00022989"/>
    </source>
</evidence>
<evidence type="ECO:0000313" key="11">
    <source>
        <dbReference type="Proteomes" id="UP000216446"/>
    </source>
</evidence>
<dbReference type="Proteomes" id="UP000216446">
    <property type="component" value="Unassembled WGS sequence"/>
</dbReference>
<dbReference type="SUPFAM" id="SSF69593">
    <property type="entry name" value="Glycerol-3-phosphate (1)-acyltransferase"/>
    <property type="match status" value="1"/>
</dbReference>
<feature type="transmembrane region" description="Helical" evidence="8">
    <location>
        <begin position="87"/>
        <end position="108"/>
    </location>
</feature>
<feature type="transmembrane region" description="Helical" evidence="8">
    <location>
        <begin position="20"/>
        <end position="45"/>
    </location>
</feature>
<organism evidence="10 11">
    <name type="scientific">Rubricoccus marinus</name>
    <dbReference type="NCBI Taxonomy" id="716817"/>
    <lineage>
        <taxon>Bacteria</taxon>
        <taxon>Pseudomonadati</taxon>
        <taxon>Rhodothermota</taxon>
        <taxon>Rhodothermia</taxon>
        <taxon>Rhodothermales</taxon>
        <taxon>Rubricoccaceae</taxon>
        <taxon>Rubricoccus</taxon>
    </lineage>
</organism>
<sequence length="277" mass="29739">MTPLPYPEAAATLPPTTFAGALLGVLRLLATILLVAVGTVVLLLSALIPGRIQDARLAMWVSVWISRIFLAITGLKVDARGAEVLRAHSGFVFFNHVSYMDIVVLLSIRPVRFLATAGVRKIPGIGWMATAVGTVYVDRGEGSSREAARERMKAAVARSPTPIALAPEGGVRHGPLVSPFRHGAFEVARDADAEILLAVIDFLPRGRFAWLERESLVRAYWRLGARTTPVVARIVALPPASGVTVAPPEAAARSEARMDAALQSLWREDATQDLARG</sequence>
<dbReference type="OrthoDB" id="9803035at2"/>
<keyword evidence="4 8" id="KW-1133">Transmembrane helix</keyword>
<evidence type="ECO:0000256" key="2">
    <source>
        <dbReference type="ARBA" id="ARBA00022679"/>
    </source>
</evidence>
<evidence type="ECO:0000256" key="6">
    <source>
        <dbReference type="ARBA" id="ARBA00023136"/>
    </source>
</evidence>
<evidence type="ECO:0000256" key="7">
    <source>
        <dbReference type="ARBA" id="ARBA00023315"/>
    </source>
</evidence>
<dbReference type="RefSeq" id="WP_094547988.1">
    <property type="nucleotide sequence ID" value="NZ_MQWB01000001.1"/>
</dbReference>
<feature type="domain" description="Phospholipid/glycerol acyltransferase" evidence="9">
    <location>
        <begin position="90"/>
        <end position="203"/>
    </location>
</feature>
<dbReference type="PANTHER" id="PTHR23063:SF52">
    <property type="entry name" value="LYSOPHOSPHATIDYLCHOLINE ACYLTRANSFERASE"/>
    <property type="match status" value="1"/>
</dbReference>
<evidence type="ECO:0000313" key="10">
    <source>
        <dbReference type="EMBL" id="OZC03066.1"/>
    </source>
</evidence>
<dbReference type="CDD" id="cd07989">
    <property type="entry name" value="LPLAT_AGPAT-like"/>
    <property type="match status" value="1"/>
</dbReference>
<dbReference type="GO" id="GO:0006629">
    <property type="term" value="P:lipid metabolic process"/>
    <property type="evidence" value="ECO:0007669"/>
    <property type="project" value="UniProtKB-KW"/>
</dbReference>
<evidence type="ECO:0000256" key="1">
    <source>
        <dbReference type="ARBA" id="ARBA00004370"/>
    </source>
</evidence>
<reference evidence="10 11" key="1">
    <citation type="submission" date="2016-11" db="EMBL/GenBank/DDBJ databases">
        <title>Study of marine rhodopsin-containing bacteria.</title>
        <authorList>
            <person name="Yoshizawa S."/>
            <person name="Kumagai Y."/>
            <person name="Kogure K."/>
        </authorList>
    </citation>
    <scope>NUCLEOTIDE SEQUENCE [LARGE SCALE GENOMIC DNA]</scope>
    <source>
        <strain evidence="10 11">SG-29</strain>
    </source>
</reference>
<dbReference type="AlphaFoldDB" id="A0A259TZF4"/>
<keyword evidence="11" id="KW-1185">Reference proteome</keyword>
<dbReference type="InParanoid" id="A0A259TZF4"/>
<keyword evidence="7" id="KW-0012">Acyltransferase</keyword>
<gene>
    <name evidence="10" type="ORF">BSZ36_08840</name>
</gene>
<evidence type="ECO:0000256" key="8">
    <source>
        <dbReference type="SAM" id="Phobius"/>
    </source>
</evidence>
<dbReference type="GO" id="GO:0016020">
    <property type="term" value="C:membrane"/>
    <property type="evidence" value="ECO:0007669"/>
    <property type="project" value="UniProtKB-SubCell"/>
</dbReference>
<proteinExistence type="predicted"/>
<evidence type="ECO:0000256" key="3">
    <source>
        <dbReference type="ARBA" id="ARBA00022692"/>
    </source>
</evidence>
<comment type="subcellular location">
    <subcellularLocation>
        <location evidence="1">Membrane</location>
    </subcellularLocation>
</comment>
<feature type="transmembrane region" description="Helical" evidence="8">
    <location>
        <begin position="57"/>
        <end position="75"/>
    </location>
</feature>
<name>A0A259TZF4_9BACT</name>
<comment type="caution">
    <text evidence="10">The sequence shown here is derived from an EMBL/GenBank/DDBJ whole genome shotgun (WGS) entry which is preliminary data.</text>
</comment>
<dbReference type="InterPro" id="IPR002123">
    <property type="entry name" value="Plipid/glycerol_acylTrfase"/>
</dbReference>
<dbReference type="EMBL" id="MQWB01000001">
    <property type="protein sequence ID" value="OZC03066.1"/>
    <property type="molecule type" value="Genomic_DNA"/>
</dbReference>
<keyword evidence="6 8" id="KW-0472">Membrane</keyword>
<keyword evidence="3 8" id="KW-0812">Transmembrane</keyword>
<evidence type="ECO:0000259" key="9">
    <source>
        <dbReference type="SMART" id="SM00563"/>
    </source>
</evidence>
<keyword evidence="2" id="KW-0808">Transferase</keyword>
<dbReference type="Pfam" id="PF01553">
    <property type="entry name" value="Acyltransferase"/>
    <property type="match status" value="1"/>
</dbReference>
<protein>
    <recommendedName>
        <fullName evidence="9">Phospholipid/glycerol acyltransferase domain-containing protein</fullName>
    </recommendedName>
</protein>
<dbReference type="PANTHER" id="PTHR23063">
    <property type="entry name" value="PHOSPHOLIPID ACYLTRANSFERASE"/>
    <property type="match status" value="1"/>
</dbReference>
<evidence type="ECO:0000256" key="5">
    <source>
        <dbReference type="ARBA" id="ARBA00023098"/>
    </source>
</evidence>
<accession>A0A259TZF4</accession>
<dbReference type="GO" id="GO:0016746">
    <property type="term" value="F:acyltransferase activity"/>
    <property type="evidence" value="ECO:0007669"/>
    <property type="project" value="UniProtKB-KW"/>
</dbReference>